<name>E0URV2_SULAO</name>
<accession>E0URV2</accession>
<dbReference type="AlphaFoldDB" id="E0URV2"/>
<dbReference type="EMBL" id="CP002205">
    <property type="protein sequence ID" value="ADN10116.1"/>
    <property type="molecule type" value="Genomic_DNA"/>
</dbReference>
<dbReference type="RefSeq" id="WP_013327869.1">
    <property type="nucleotide sequence ID" value="NC_014506.1"/>
</dbReference>
<dbReference type="STRING" id="563040.Saut_2074"/>
<dbReference type="SUPFAM" id="SSF53474">
    <property type="entry name" value="alpha/beta-Hydrolases"/>
    <property type="match status" value="1"/>
</dbReference>
<evidence type="ECO:0000313" key="1">
    <source>
        <dbReference type="EMBL" id="ADN10116.1"/>
    </source>
</evidence>
<evidence type="ECO:0000313" key="2">
    <source>
        <dbReference type="Proteomes" id="UP000007803"/>
    </source>
</evidence>
<dbReference type="GO" id="GO:0016787">
    <property type="term" value="F:hydrolase activity"/>
    <property type="evidence" value="ECO:0007669"/>
    <property type="project" value="InterPro"/>
</dbReference>
<evidence type="ECO:0008006" key="3">
    <source>
        <dbReference type="Google" id="ProtNLM"/>
    </source>
</evidence>
<dbReference type="eggNOG" id="COG3545">
    <property type="taxonomic scope" value="Bacteria"/>
</dbReference>
<dbReference type="Gene3D" id="3.40.50.1820">
    <property type="entry name" value="alpha/beta hydrolase"/>
    <property type="match status" value="1"/>
</dbReference>
<dbReference type="InterPro" id="IPR029058">
    <property type="entry name" value="AB_hydrolase_fold"/>
</dbReference>
<organism evidence="1 2">
    <name type="scientific">Sulfurimonas autotrophica (strain ATCC BAA-671 / DSM 16294 / JCM 11897 / OK10)</name>
    <dbReference type="NCBI Taxonomy" id="563040"/>
    <lineage>
        <taxon>Bacteria</taxon>
        <taxon>Pseudomonadati</taxon>
        <taxon>Campylobacterota</taxon>
        <taxon>Epsilonproteobacteria</taxon>
        <taxon>Campylobacterales</taxon>
        <taxon>Sulfurimonadaceae</taxon>
        <taxon>Sulfurimonas</taxon>
    </lineage>
</organism>
<dbReference type="InterPro" id="IPR010662">
    <property type="entry name" value="RBBP9/YdeN"/>
</dbReference>
<protein>
    <recommendedName>
        <fullName evidence="3">Serine hydrolase family protein</fullName>
    </recommendedName>
</protein>
<dbReference type="HOGENOM" id="CLU_088863_3_0_7"/>
<keyword evidence="2" id="KW-1185">Reference proteome</keyword>
<dbReference type="Pfam" id="PF06821">
    <property type="entry name" value="Ser_hydrolase"/>
    <property type="match status" value="1"/>
</dbReference>
<reference evidence="2" key="1">
    <citation type="journal article" date="2010" name="Stand. Genomic Sci.">
        <title>Complete genome sequence of Sulfurimonas autotrophica type strain (OK10).</title>
        <authorList>
            <person name="Sikorski J."/>
            <person name="Munk C."/>
            <person name="Lapidus A."/>
            <person name="Djao O."/>
            <person name="Lucas S."/>
            <person name="Glavina Del Rio T."/>
            <person name="Nolan M."/>
            <person name="Tice H."/>
            <person name="Han C."/>
            <person name="Cheng J."/>
            <person name="Tapia R."/>
            <person name="Goodwin L."/>
            <person name="Pitluck S."/>
            <person name="Liolios K."/>
            <person name="Ivanova N."/>
            <person name="Mavromatis K."/>
            <person name="Mikhailova N."/>
            <person name="Pati A."/>
            <person name="Sims D."/>
            <person name="Meincke L."/>
            <person name="Brettin T."/>
            <person name="Detter J."/>
            <person name="Chen A."/>
            <person name="Palaniappan K."/>
            <person name="Land M."/>
            <person name="Hauser L."/>
            <person name="Chang Y."/>
            <person name="Jeffries C."/>
            <person name="Rohde M."/>
            <person name="Lang E."/>
            <person name="Spring S."/>
            <person name="Goker M."/>
            <person name="Woyke T."/>
            <person name="Bristow J."/>
            <person name="Eisen J."/>
            <person name="Markowitz V."/>
            <person name="Hugenholtz P."/>
            <person name="Kyrpides N."/>
            <person name="Klenk H."/>
        </authorList>
    </citation>
    <scope>NUCLEOTIDE SEQUENCE [LARGE SCALE GENOMIC DNA]</scope>
    <source>
        <strain evidence="2">ATCC BAA-671 / DSM 16294 / JCM 11897 / OK10</strain>
    </source>
</reference>
<sequence length="181" mass="20690">MAKKVLLLHGWGGSDFPHWQSWLAGEIAKEYGCVNFLKFSNFDAPKLDIWMKELLTALDDFRPDIVICHSLANTLWFHLCHKKSIKKIEKLYLVTPPSLTCKVEELEEFFPLTPPLNLYAKDTLLITSTNDPYLSVDEAQNLQQSLHVTMKVLENAGHINADSGYGEWKWMLKEVQSALAL</sequence>
<dbReference type="Proteomes" id="UP000007803">
    <property type="component" value="Chromosome"/>
</dbReference>
<dbReference type="KEGG" id="sua:Saut_2074"/>
<proteinExistence type="predicted"/>
<dbReference type="OrthoDB" id="9804993at2"/>
<gene>
    <name evidence="1" type="ordered locus">Saut_2074</name>
</gene>